<evidence type="ECO:0000313" key="1">
    <source>
        <dbReference type="EMBL" id="KKM82456.1"/>
    </source>
</evidence>
<comment type="caution">
    <text evidence="1">The sequence shown here is derived from an EMBL/GenBank/DDBJ whole genome shotgun (WGS) entry which is preliminary data.</text>
</comment>
<dbReference type="PANTHER" id="PTHR34874">
    <property type="entry name" value="PROTEIN YCHN"/>
    <property type="match status" value="1"/>
</dbReference>
<proteinExistence type="predicted"/>
<dbReference type="InterPro" id="IPR003787">
    <property type="entry name" value="Sulphur_relay_DsrE/F-like"/>
</dbReference>
<name>A0A0F9L590_9ZZZZ</name>
<accession>A0A0F9L590</accession>
<dbReference type="Pfam" id="PF02635">
    <property type="entry name" value="DsrE"/>
    <property type="match status" value="1"/>
</dbReference>
<gene>
    <name evidence="1" type="ORF">LCGC14_1319400</name>
</gene>
<dbReference type="Gene3D" id="3.40.1260.10">
    <property type="entry name" value="DsrEFH-like"/>
    <property type="match status" value="1"/>
</dbReference>
<dbReference type="EMBL" id="LAZR01007860">
    <property type="protein sequence ID" value="KKM82456.1"/>
    <property type="molecule type" value="Genomic_DNA"/>
</dbReference>
<dbReference type="PANTHER" id="PTHR34874:SF1">
    <property type="entry name" value="PROTEIN YCHN"/>
    <property type="match status" value="1"/>
</dbReference>
<reference evidence="1" key="1">
    <citation type="journal article" date="2015" name="Nature">
        <title>Complex archaea that bridge the gap between prokaryotes and eukaryotes.</title>
        <authorList>
            <person name="Spang A."/>
            <person name="Saw J.H."/>
            <person name="Jorgensen S.L."/>
            <person name="Zaremba-Niedzwiedzka K."/>
            <person name="Martijn J."/>
            <person name="Lind A.E."/>
            <person name="van Eijk R."/>
            <person name="Schleper C."/>
            <person name="Guy L."/>
            <person name="Ettema T.J."/>
        </authorList>
    </citation>
    <scope>NUCLEOTIDE SEQUENCE</scope>
</reference>
<dbReference type="AlphaFoldDB" id="A0A0F9L590"/>
<dbReference type="SUPFAM" id="SSF75169">
    <property type="entry name" value="DsrEFH-like"/>
    <property type="match status" value="1"/>
</dbReference>
<dbReference type="GO" id="GO:0005829">
    <property type="term" value="C:cytosol"/>
    <property type="evidence" value="ECO:0007669"/>
    <property type="project" value="TreeGrafter"/>
</dbReference>
<protein>
    <submittedName>
        <fullName evidence="1">Uncharacterized protein</fullName>
    </submittedName>
</protein>
<dbReference type="InterPro" id="IPR027396">
    <property type="entry name" value="DsrEFH-like"/>
</dbReference>
<organism evidence="1">
    <name type="scientific">marine sediment metagenome</name>
    <dbReference type="NCBI Taxonomy" id="412755"/>
    <lineage>
        <taxon>unclassified sequences</taxon>
        <taxon>metagenomes</taxon>
        <taxon>ecological metagenomes</taxon>
    </lineage>
</organism>
<sequence>MEQITIIINSGAYGTEGPYNALRLALALNKDEVRVNIFLLADGVWAGQAGQSVPKGYYNIQRMLQMLLSSGAKVKACGTCMTARGLDEGKIIEGVEKASMADLAQWVKESEKVLCF</sequence>